<evidence type="ECO:0000256" key="1">
    <source>
        <dbReference type="SAM" id="SignalP"/>
    </source>
</evidence>
<dbReference type="Proteomes" id="UP000006833">
    <property type="component" value="Chromosome"/>
</dbReference>
<dbReference type="OrthoDB" id="9996144at2"/>
<sequence>MSKTLSAGLMVICVVGLAACGMSDEEAAALSDAVVIDMEVAETQREVEKSRDFDRIAQETVAGMDTSGLEALGQ</sequence>
<evidence type="ECO:0000313" key="3">
    <source>
        <dbReference type="Proteomes" id="UP000006833"/>
    </source>
</evidence>
<dbReference type="RefSeq" id="WP_012179266.1">
    <property type="nucleotide sequence ID" value="NC_009952.1"/>
</dbReference>
<organism evidence="2 3">
    <name type="scientific">Dinoroseobacter shibae (strain DSM 16493 / NCIMB 14021 / DFL 12)</name>
    <dbReference type="NCBI Taxonomy" id="398580"/>
    <lineage>
        <taxon>Bacteria</taxon>
        <taxon>Pseudomonadati</taxon>
        <taxon>Pseudomonadota</taxon>
        <taxon>Alphaproteobacteria</taxon>
        <taxon>Rhodobacterales</taxon>
        <taxon>Roseobacteraceae</taxon>
        <taxon>Dinoroseobacter</taxon>
    </lineage>
</organism>
<feature type="signal peptide" evidence="1">
    <location>
        <begin position="1"/>
        <end position="18"/>
    </location>
</feature>
<keyword evidence="3" id="KW-1185">Reference proteome</keyword>
<dbReference type="EMBL" id="CP000830">
    <property type="protein sequence ID" value="ABV94338.1"/>
    <property type="molecule type" value="Genomic_DNA"/>
</dbReference>
<reference evidence="3" key="1">
    <citation type="journal article" date="2010" name="ISME J.">
        <title>The complete genome sequence of the algal symbiont Dinoroseobacter shibae: a hitchhiker's guide to life in the sea.</title>
        <authorList>
            <person name="Wagner-Dobler I."/>
            <person name="Ballhausen B."/>
            <person name="Berger M."/>
            <person name="Brinkhoff T."/>
            <person name="Buchholz I."/>
            <person name="Bunk B."/>
            <person name="Cypionka H."/>
            <person name="Daniel R."/>
            <person name="Drepper T."/>
            <person name="Gerdts G."/>
            <person name="Hahnke S."/>
            <person name="Han C."/>
            <person name="Jahn D."/>
            <person name="Kalhoefer D."/>
            <person name="Kiss H."/>
            <person name="Klenk H.P."/>
            <person name="Kyrpides N."/>
            <person name="Liebl W."/>
            <person name="Liesegang H."/>
            <person name="Meincke L."/>
            <person name="Pati A."/>
            <person name="Petersen J."/>
            <person name="Piekarski T."/>
            <person name="Pommerenke C."/>
            <person name="Pradella S."/>
            <person name="Pukall R."/>
            <person name="Rabus R."/>
            <person name="Stackebrandt E."/>
            <person name="Thole S."/>
            <person name="Thompson L."/>
            <person name="Tielen P."/>
            <person name="Tomasch J."/>
            <person name="von Jan M."/>
            <person name="Wanphrut N."/>
            <person name="Wichels A."/>
            <person name="Zech H."/>
            <person name="Simon M."/>
        </authorList>
    </citation>
    <scope>NUCLEOTIDE SEQUENCE [LARGE SCALE GENOMIC DNA]</scope>
    <source>
        <strain evidence="3">DSM 16493 / NCIMB 14021 / DFL 12</strain>
    </source>
</reference>
<gene>
    <name evidence="2" type="ordered locus">Dshi_2605</name>
</gene>
<keyword evidence="1" id="KW-0732">Signal</keyword>
<dbReference type="AlphaFoldDB" id="A8LI04"/>
<dbReference type="STRING" id="398580.Dshi_2605"/>
<dbReference type="PROSITE" id="PS51257">
    <property type="entry name" value="PROKAR_LIPOPROTEIN"/>
    <property type="match status" value="1"/>
</dbReference>
<dbReference type="HOGENOM" id="CLU_2681830_0_0_5"/>
<evidence type="ECO:0000313" key="2">
    <source>
        <dbReference type="EMBL" id="ABV94338.1"/>
    </source>
</evidence>
<evidence type="ECO:0008006" key="4">
    <source>
        <dbReference type="Google" id="ProtNLM"/>
    </source>
</evidence>
<protein>
    <recommendedName>
        <fullName evidence="4">Lipoprotein</fullName>
    </recommendedName>
</protein>
<accession>A8LI04</accession>
<name>A8LI04_DINSH</name>
<feature type="chain" id="PRO_5002725174" description="Lipoprotein" evidence="1">
    <location>
        <begin position="19"/>
        <end position="74"/>
    </location>
</feature>
<proteinExistence type="predicted"/>
<dbReference type="KEGG" id="dsh:Dshi_2605"/>